<dbReference type="PANTHER" id="PTHR43172">
    <property type="entry name" value="ADENYLOSUCCINATE LYASE"/>
    <property type="match status" value="1"/>
</dbReference>
<evidence type="ECO:0000259" key="2">
    <source>
        <dbReference type="Pfam" id="PF00206"/>
    </source>
</evidence>
<dbReference type="InterPro" id="IPR008948">
    <property type="entry name" value="L-Aspartase-like"/>
</dbReference>
<dbReference type="OrthoDB" id="9768878at2"/>
<dbReference type="InterPro" id="IPR000362">
    <property type="entry name" value="Fumarate_lyase_fam"/>
</dbReference>
<evidence type="ECO:0000313" key="3">
    <source>
        <dbReference type="EMBL" id="RIX99666.1"/>
    </source>
</evidence>
<dbReference type="GO" id="GO:0016829">
    <property type="term" value="F:lyase activity"/>
    <property type="evidence" value="ECO:0007669"/>
    <property type="project" value="UniProtKB-ARBA"/>
</dbReference>
<gene>
    <name evidence="3" type="ORF">D3218_14470</name>
</gene>
<dbReference type="Proteomes" id="UP000265750">
    <property type="component" value="Unassembled WGS sequence"/>
</dbReference>
<dbReference type="PANTHER" id="PTHR43172:SF2">
    <property type="entry name" value="ADENYLOSUCCINATE LYASE C-TERMINAL DOMAIN-CONTAINING PROTEIN"/>
    <property type="match status" value="1"/>
</dbReference>
<dbReference type="Gene3D" id="1.20.200.10">
    <property type="entry name" value="Fumarase/aspartase (Central domain)"/>
    <property type="match status" value="1"/>
</dbReference>
<comment type="caution">
    <text evidence="3">The sequence shown here is derived from an EMBL/GenBank/DDBJ whole genome shotgun (WGS) entry which is preliminary data.</text>
</comment>
<evidence type="ECO:0000256" key="1">
    <source>
        <dbReference type="ARBA" id="ARBA00034772"/>
    </source>
</evidence>
<feature type="domain" description="Fumarate lyase N-terminal" evidence="2">
    <location>
        <begin position="24"/>
        <end position="285"/>
    </location>
</feature>
<comment type="similarity">
    <text evidence="1">Belongs to the class-II fumarase/aspartase family.</text>
</comment>
<reference evidence="4" key="1">
    <citation type="submission" date="2018-09" db="EMBL/GenBank/DDBJ databases">
        <authorList>
            <person name="Tuo L."/>
        </authorList>
    </citation>
    <scope>NUCLEOTIDE SEQUENCE [LARGE SCALE GENOMIC DNA]</scope>
    <source>
        <strain evidence="4">M2BS4Y-1</strain>
    </source>
</reference>
<keyword evidence="4" id="KW-1185">Reference proteome</keyword>
<keyword evidence="3" id="KW-0413">Isomerase</keyword>
<proteinExistence type="inferred from homology"/>
<evidence type="ECO:0000313" key="4">
    <source>
        <dbReference type="Proteomes" id="UP000265750"/>
    </source>
</evidence>
<dbReference type="EMBL" id="QYRN01000007">
    <property type="protein sequence ID" value="RIX99666.1"/>
    <property type="molecule type" value="Genomic_DNA"/>
</dbReference>
<dbReference type="PRINTS" id="PR00145">
    <property type="entry name" value="ARGSUCLYASE"/>
</dbReference>
<name>A0A3A1WGZ0_9HYPH</name>
<dbReference type="EC" id="5.5.1.2" evidence="3"/>
<dbReference type="GO" id="GO:0047472">
    <property type="term" value="F:3-carboxy-cis,cis-muconate cycloisomerase activity"/>
    <property type="evidence" value="ECO:0007669"/>
    <property type="project" value="UniProtKB-EC"/>
</dbReference>
<dbReference type="RefSeq" id="WP_119540797.1">
    <property type="nucleotide sequence ID" value="NZ_QYRN01000007.1"/>
</dbReference>
<dbReference type="PROSITE" id="PS00163">
    <property type="entry name" value="FUMARATE_LYASES"/>
    <property type="match status" value="1"/>
</dbReference>
<dbReference type="PRINTS" id="PR00149">
    <property type="entry name" value="FUMRATELYASE"/>
</dbReference>
<dbReference type="NCBIfam" id="NF004631">
    <property type="entry name" value="PRK05975.1"/>
    <property type="match status" value="1"/>
</dbReference>
<sequence>MPLVEGLTGDREIRAHFAAEAEIAAMLRFEAALAEAQAALGIVPAEAAGAIRDVCAAPFGELDAVRAGMGRDGVPVPALVKALRERVGAPHGAHVHRGATSQDVVDTGLMLRMRAVLALLGGRVEALLARLDGMAEAQGGLDLMAWTRMQAALPFRAADKLATWRRPLEAHRARLAALAADLPVQLGGPVGNGDGFGPLYPALRADLARRLALRDSPPWHADRTAVLDIAHALALLTGTLGKIGQDVALMAQTGMAAIELSGGGGSSAMAHKKNPVGAEALVSLARFDAGLLGILSQSMVHENERSGAAWTLEWLVLPQMAEAAGAACRLAEALLAGARFVARPPAG</sequence>
<protein>
    <submittedName>
        <fullName evidence="3">3-carboxy-cis,cis-muconate cycloisomerase</fullName>
        <ecNumber evidence="3">5.5.1.2</ecNumber>
    </submittedName>
</protein>
<accession>A0A3A1WGZ0</accession>
<dbReference type="AlphaFoldDB" id="A0A3A1WGZ0"/>
<dbReference type="SUPFAM" id="SSF48557">
    <property type="entry name" value="L-aspartase-like"/>
    <property type="match status" value="1"/>
</dbReference>
<dbReference type="InterPro" id="IPR020557">
    <property type="entry name" value="Fumarate_lyase_CS"/>
</dbReference>
<organism evidence="3 4">
    <name type="scientific">Aureimonas flava</name>
    <dbReference type="NCBI Taxonomy" id="2320271"/>
    <lineage>
        <taxon>Bacteria</taxon>
        <taxon>Pseudomonadati</taxon>
        <taxon>Pseudomonadota</taxon>
        <taxon>Alphaproteobacteria</taxon>
        <taxon>Hyphomicrobiales</taxon>
        <taxon>Aurantimonadaceae</taxon>
        <taxon>Aureimonas</taxon>
    </lineage>
</organism>
<dbReference type="Pfam" id="PF00206">
    <property type="entry name" value="Lyase_1"/>
    <property type="match status" value="1"/>
</dbReference>
<dbReference type="InterPro" id="IPR022761">
    <property type="entry name" value="Fumarate_lyase_N"/>
</dbReference>